<dbReference type="PANTHER" id="PTHR11481:SF64">
    <property type="entry name" value="FC RECEPTOR-LIKE PROTEIN 4"/>
    <property type="match status" value="1"/>
</dbReference>
<feature type="region of interest" description="Disordered" evidence="4">
    <location>
        <begin position="232"/>
        <end position="259"/>
    </location>
</feature>
<dbReference type="Ensembl" id="ENSGACT00000056337.1">
    <property type="protein sequence ID" value="ENSGACP00000069298.1"/>
    <property type="gene ID" value="ENSGACG00000030433.1"/>
</dbReference>
<evidence type="ECO:0000313" key="6">
    <source>
        <dbReference type="Ensembl" id="ENSGACP00000069298.1"/>
    </source>
</evidence>
<dbReference type="Pfam" id="PF00047">
    <property type="entry name" value="ig"/>
    <property type="match status" value="1"/>
</dbReference>
<evidence type="ECO:0000256" key="2">
    <source>
        <dbReference type="ARBA" id="ARBA00023157"/>
    </source>
</evidence>
<dbReference type="GO" id="GO:0009897">
    <property type="term" value="C:external side of plasma membrane"/>
    <property type="evidence" value="ECO:0007669"/>
    <property type="project" value="TreeGrafter"/>
</dbReference>
<feature type="domain" description="Ig-like" evidence="5">
    <location>
        <begin position="36"/>
        <end position="197"/>
    </location>
</feature>
<organism evidence="6 7">
    <name type="scientific">Gasterosteus aculeatus aculeatus</name>
    <name type="common">three-spined stickleback</name>
    <dbReference type="NCBI Taxonomy" id="481459"/>
    <lineage>
        <taxon>Eukaryota</taxon>
        <taxon>Metazoa</taxon>
        <taxon>Chordata</taxon>
        <taxon>Craniata</taxon>
        <taxon>Vertebrata</taxon>
        <taxon>Euteleostomi</taxon>
        <taxon>Actinopterygii</taxon>
        <taxon>Neopterygii</taxon>
        <taxon>Teleostei</taxon>
        <taxon>Neoteleostei</taxon>
        <taxon>Acanthomorphata</taxon>
        <taxon>Eupercaria</taxon>
        <taxon>Perciformes</taxon>
        <taxon>Cottioidei</taxon>
        <taxon>Gasterosteales</taxon>
        <taxon>Gasterosteidae</taxon>
        <taxon>Gasterosteus</taxon>
    </lineage>
</organism>
<evidence type="ECO:0000256" key="4">
    <source>
        <dbReference type="SAM" id="MobiDB-lite"/>
    </source>
</evidence>
<dbReference type="GO" id="GO:0006955">
    <property type="term" value="P:immune response"/>
    <property type="evidence" value="ECO:0007669"/>
    <property type="project" value="TreeGrafter"/>
</dbReference>
<dbReference type="Proteomes" id="UP000007635">
    <property type="component" value="Chromosome VII"/>
</dbReference>
<dbReference type="InterPro" id="IPR036179">
    <property type="entry name" value="Ig-like_dom_sf"/>
</dbReference>
<accession>A0AAQ4S2B7</accession>
<proteinExistence type="predicted"/>
<protein>
    <recommendedName>
        <fullName evidence="5">Ig-like domain-containing protein</fullName>
    </recommendedName>
</protein>
<dbReference type="Gene3D" id="2.60.40.10">
    <property type="entry name" value="Immunoglobulins"/>
    <property type="match status" value="2"/>
</dbReference>
<dbReference type="GeneTree" id="ENSGT00980000199186"/>
<dbReference type="AlphaFoldDB" id="A0AAQ4S2B7"/>
<feature type="compositionally biased region" description="Pro residues" evidence="4">
    <location>
        <begin position="243"/>
        <end position="256"/>
    </location>
</feature>
<dbReference type="InterPro" id="IPR050488">
    <property type="entry name" value="Ig_Fc_receptor"/>
</dbReference>
<dbReference type="SMART" id="SM00408">
    <property type="entry name" value="IGc2"/>
    <property type="match status" value="1"/>
</dbReference>
<dbReference type="SUPFAM" id="SSF48726">
    <property type="entry name" value="Immunoglobulin"/>
    <property type="match status" value="1"/>
</dbReference>
<dbReference type="GO" id="GO:0004888">
    <property type="term" value="F:transmembrane signaling receptor activity"/>
    <property type="evidence" value="ECO:0007669"/>
    <property type="project" value="TreeGrafter"/>
</dbReference>
<dbReference type="PROSITE" id="PS51257">
    <property type="entry name" value="PROKAR_LIPOPROTEIN"/>
    <property type="match status" value="1"/>
</dbReference>
<keyword evidence="3" id="KW-0393">Immunoglobulin domain</keyword>
<name>A0AAQ4S2B7_GASAC</name>
<evidence type="ECO:0000256" key="1">
    <source>
        <dbReference type="ARBA" id="ARBA00022729"/>
    </source>
</evidence>
<evidence type="ECO:0000259" key="5">
    <source>
        <dbReference type="PROSITE" id="PS50835"/>
    </source>
</evidence>
<dbReference type="InterPro" id="IPR007110">
    <property type="entry name" value="Ig-like_dom"/>
</dbReference>
<sequence>MSTHYKHSSLLHQLLILVSSCPNSRLCVSVSHAALPRVRPDRLQFFEYEDVTVDCAEFSGSTEWRVMRKLNQTQPKRSVSWNSSSPSVSIKPAFKSNSGAYWCEDAEGRTSDALSITLTDGSVILDVPARPVKDGDHLVLHCKNKDRKKVADFYRDGSHLGTQYDATLKLPNVSQGDAGLYWCSVSETGTSPQSRLGVRKQAEGMKYVFVSSLKTEYDMKLFLLAADEETGHWTPTTPTHPNFHPPPRPPHRPPPSARGGCWRVGGGFSAAAGGTSSL</sequence>
<dbReference type="SMART" id="SM00409">
    <property type="entry name" value="IG"/>
    <property type="match status" value="2"/>
</dbReference>
<evidence type="ECO:0000313" key="7">
    <source>
        <dbReference type="Proteomes" id="UP000007635"/>
    </source>
</evidence>
<keyword evidence="1" id="KW-0732">Signal</keyword>
<dbReference type="InterPro" id="IPR013151">
    <property type="entry name" value="Immunoglobulin_dom"/>
</dbReference>
<reference evidence="6" key="2">
    <citation type="submission" date="2025-08" db="UniProtKB">
        <authorList>
            <consortium name="Ensembl"/>
        </authorList>
    </citation>
    <scope>IDENTIFICATION</scope>
</reference>
<dbReference type="InterPro" id="IPR003599">
    <property type="entry name" value="Ig_sub"/>
</dbReference>
<dbReference type="PANTHER" id="PTHR11481">
    <property type="entry name" value="IMMUNOGLOBULIN FC RECEPTOR"/>
    <property type="match status" value="1"/>
</dbReference>
<reference evidence="6" key="3">
    <citation type="submission" date="2025-09" db="UniProtKB">
        <authorList>
            <consortium name="Ensembl"/>
        </authorList>
    </citation>
    <scope>IDENTIFICATION</scope>
</reference>
<dbReference type="InterPro" id="IPR003598">
    <property type="entry name" value="Ig_sub2"/>
</dbReference>
<evidence type="ECO:0000256" key="3">
    <source>
        <dbReference type="ARBA" id="ARBA00023319"/>
    </source>
</evidence>
<keyword evidence="2" id="KW-1015">Disulfide bond</keyword>
<dbReference type="PROSITE" id="PS50835">
    <property type="entry name" value="IG_LIKE"/>
    <property type="match status" value="1"/>
</dbReference>
<dbReference type="GO" id="GO:0007166">
    <property type="term" value="P:cell surface receptor signaling pathway"/>
    <property type="evidence" value="ECO:0007669"/>
    <property type="project" value="TreeGrafter"/>
</dbReference>
<feature type="compositionally biased region" description="Low complexity" evidence="4">
    <location>
        <begin position="232"/>
        <end position="242"/>
    </location>
</feature>
<keyword evidence="7" id="KW-1185">Reference proteome</keyword>
<reference evidence="6 7" key="1">
    <citation type="journal article" date="2021" name="G3 (Bethesda)">
        <title>Improved contiguity of the threespine stickleback genome using long-read sequencing.</title>
        <authorList>
            <person name="Nath S."/>
            <person name="Shaw D.E."/>
            <person name="White M.A."/>
        </authorList>
    </citation>
    <scope>NUCLEOTIDE SEQUENCE [LARGE SCALE GENOMIC DNA]</scope>
    <source>
        <strain evidence="6 7">Lake Benthic</strain>
    </source>
</reference>
<dbReference type="InterPro" id="IPR013783">
    <property type="entry name" value="Ig-like_fold"/>
</dbReference>